<dbReference type="FunFam" id="3.40.50.790:FF:000001">
    <property type="entry name" value="50S ribosomal protein L1"/>
    <property type="match status" value="1"/>
</dbReference>
<comment type="similarity">
    <text evidence="1">Belongs to the universal ribosomal protein uL1 family.</text>
</comment>
<keyword evidence="3" id="KW-0687">Ribonucleoprotein</keyword>
<dbReference type="Gene3D" id="3.30.190.20">
    <property type="match status" value="1"/>
</dbReference>
<dbReference type="AlphaFoldDB" id="A0A7J6LMM7"/>
<dbReference type="GO" id="GO:1990904">
    <property type="term" value="C:ribonucleoprotein complex"/>
    <property type="evidence" value="ECO:0007669"/>
    <property type="project" value="UniProtKB-KW"/>
</dbReference>
<dbReference type="OrthoDB" id="767661at2759"/>
<dbReference type="Pfam" id="PF00687">
    <property type="entry name" value="Ribosomal_L1"/>
    <property type="match status" value="1"/>
</dbReference>
<evidence type="ECO:0000256" key="3">
    <source>
        <dbReference type="ARBA" id="ARBA00023274"/>
    </source>
</evidence>
<dbReference type="InterPro" id="IPR023674">
    <property type="entry name" value="Ribosomal_uL1-like"/>
</dbReference>
<dbReference type="GO" id="GO:0005840">
    <property type="term" value="C:ribosome"/>
    <property type="evidence" value="ECO:0007669"/>
    <property type="project" value="UniProtKB-KW"/>
</dbReference>
<organism evidence="4 5">
    <name type="scientific">Perkinsus chesapeaki</name>
    <name type="common">Clam parasite</name>
    <name type="synonym">Perkinsus andrewsi</name>
    <dbReference type="NCBI Taxonomy" id="330153"/>
    <lineage>
        <taxon>Eukaryota</taxon>
        <taxon>Sar</taxon>
        <taxon>Alveolata</taxon>
        <taxon>Perkinsozoa</taxon>
        <taxon>Perkinsea</taxon>
        <taxon>Perkinsida</taxon>
        <taxon>Perkinsidae</taxon>
        <taxon>Perkinsus</taxon>
    </lineage>
</organism>
<sequence>MLCQLGRRQAAMAAVLGARVDRAPVLDSFRYQSVRYKRYRPFVRTPTPSQRALAHENYLKRRRQYRAPGSSESADVVTGDGEQIVLKVTPFQALRLLRAFNNTDNISRITFDVDIRVDLTRQSVRGVVQLPYGLQTEIRVLALCPDYMASEMLEAGADYAGLSEPLNKIERGWLPFDKVIALPQVIPQVVKLAKILGPKRLMPNARNGTVVQNLKQAVIDAKSGSQLEYRAEGEGHIRVDLGKTNMSNEQILENMRFFIKELLRNRPKEAGDNAAAVRKTGELAKLTTMLPKLMGGISSFSGGGGDERARAIDLPYFKAASISCPNLPRIHIETEHMMPSSSGYFR</sequence>
<dbReference type="EMBL" id="JAAPAO010000416">
    <property type="protein sequence ID" value="KAF4660356.1"/>
    <property type="molecule type" value="Genomic_DNA"/>
</dbReference>
<dbReference type="PANTHER" id="PTHR36427">
    <property type="entry name" value="54S RIBOSOMAL PROTEIN L1, MITOCHONDRIAL"/>
    <property type="match status" value="1"/>
</dbReference>
<protein>
    <submittedName>
        <fullName evidence="4">Mitochondrial 54S ribosomal protein mrpl1</fullName>
    </submittedName>
</protein>
<name>A0A7J6LMM7_PERCH</name>
<dbReference type="PANTHER" id="PTHR36427:SF3">
    <property type="entry name" value="LARGE RIBOSOMAL SUBUNIT PROTEIN UL1M"/>
    <property type="match status" value="1"/>
</dbReference>
<dbReference type="Gene3D" id="3.40.50.790">
    <property type="match status" value="1"/>
</dbReference>
<dbReference type="CDD" id="cd00403">
    <property type="entry name" value="Ribosomal_L1"/>
    <property type="match status" value="1"/>
</dbReference>
<reference evidence="4 5" key="1">
    <citation type="submission" date="2020-04" db="EMBL/GenBank/DDBJ databases">
        <title>Perkinsus chesapeaki whole genome sequence.</title>
        <authorList>
            <person name="Bogema D.R."/>
        </authorList>
    </citation>
    <scope>NUCLEOTIDE SEQUENCE [LARGE SCALE GENOMIC DNA]</scope>
    <source>
        <strain evidence="4">ATCC PRA-425</strain>
    </source>
</reference>
<gene>
    <name evidence="4" type="primary">MRPL1</name>
    <name evidence="4" type="ORF">FOL47_007190</name>
</gene>
<dbReference type="InterPro" id="IPR028364">
    <property type="entry name" value="Ribosomal_uL1/biogenesis"/>
</dbReference>
<evidence type="ECO:0000313" key="4">
    <source>
        <dbReference type="EMBL" id="KAF4660356.1"/>
    </source>
</evidence>
<evidence type="ECO:0000313" key="5">
    <source>
        <dbReference type="Proteomes" id="UP000591131"/>
    </source>
</evidence>
<dbReference type="InterPro" id="IPR016095">
    <property type="entry name" value="Ribosomal_uL1_3-a/b-sand"/>
</dbReference>
<evidence type="ECO:0000256" key="1">
    <source>
        <dbReference type="ARBA" id="ARBA00010531"/>
    </source>
</evidence>
<proteinExistence type="inferred from homology"/>
<evidence type="ECO:0000256" key="2">
    <source>
        <dbReference type="ARBA" id="ARBA00022980"/>
    </source>
</evidence>
<keyword evidence="2 4" id="KW-0689">Ribosomal protein</keyword>
<dbReference type="Proteomes" id="UP000591131">
    <property type="component" value="Unassembled WGS sequence"/>
</dbReference>
<accession>A0A7J6LMM7</accession>
<keyword evidence="5" id="KW-1185">Reference proteome</keyword>
<dbReference type="SUPFAM" id="SSF56808">
    <property type="entry name" value="Ribosomal protein L1"/>
    <property type="match status" value="1"/>
</dbReference>
<comment type="caution">
    <text evidence="4">The sequence shown here is derived from an EMBL/GenBank/DDBJ whole genome shotgun (WGS) entry which is preliminary data.</text>
</comment>